<dbReference type="InterPro" id="IPR005225">
    <property type="entry name" value="Small_GTP-bd"/>
</dbReference>
<dbReference type="NCBIfam" id="TIGR00485">
    <property type="entry name" value="EF-Tu"/>
    <property type="match status" value="1"/>
</dbReference>
<gene>
    <name evidence="8" type="primary">tufA</name>
    <name evidence="8" type="ORF">AB846_7</name>
</gene>
<dbReference type="PRINTS" id="PR00315">
    <property type="entry name" value="ELONGATNFCT"/>
</dbReference>
<dbReference type="InterPro" id="IPR000795">
    <property type="entry name" value="T_Tr_GTP-bd_dom"/>
</dbReference>
<dbReference type="PANTHER" id="PTHR43721">
    <property type="entry name" value="ELONGATION FACTOR TU-RELATED"/>
    <property type="match status" value="1"/>
</dbReference>
<dbReference type="FunFam" id="2.40.30.10:FF:000001">
    <property type="entry name" value="Elongation factor Tu"/>
    <property type="match status" value="1"/>
</dbReference>
<keyword evidence="5 6" id="KW-0342">GTP-binding</keyword>
<organism evidence="8">
    <name type="scientific">Vermamoeba vermiformis</name>
    <name type="common">Amoeba</name>
    <name type="synonym">Hartmannella vermiformis</name>
    <dbReference type="NCBI Taxonomy" id="5778"/>
    <lineage>
        <taxon>Eukaryota</taxon>
        <taxon>Amoebozoa</taxon>
        <taxon>Tubulinea</taxon>
        <taxon>Echinamoebida</taxon>
        <taxon>Vermamoeba</taxon>
    </lineage>
</organism>
<dbReference type="InterPro" id="IPR009000">
    <property type="entry name" value="Transl_B-barrel_sf"/>
</dbReference>
<dbReference type="CDD" id="cd01884">
    <property type="entry name" value="EF_Tu"/>
    <property type="match status" value="1"/>
</dbReference>
<proteinExistence type="inferred from homology"/>
<evidence type="ECO:0000259" key="7">
    <source>
        <dbReference type="PROSITE" id="PS51722"/>
    </source>
</evidence>
<comment type="function">
    <text evidence="6">This protein promotes the GTP-dependent binding of aminoacyl-tRNA to the A-site of ribosomes during protein biosynthesis.</text>
</comment>
<dbReference type="PANTHER" id="PTHR43721:SF22">
    <property type="entry name" value="ELONGATION FACTOR TU, MITOCHONDRIAL"/>
    <property type="match status" value="1"/>
</dbReference>
<comment type="similarity">
    <text evidence="1 6">Belongs to the TRAFAC class translation factor GTPase superfamily. Classic translation factor GTPase family. EF-Tu/EF-1A subfamily.</text>
</comment>
<dbReference type="SUPFAM" id="SSF52540">
    <property type="entry name" value="P-loop containing nucleoside triphosphate hydrolases"/>
    <property type="match status" value="1"/>
</dbReference>
<evidence type="ECO:0000256" key="2">
    <source>
        <dbReference type="ARBA" id="ARBA00022741"/>
    </source>
</evidence>
<dbReference type="InterPro" id="IPR027417">
    <property type="entry name" value="P-loop_NTPase"/>
</dbReference>
<dbReference type="Gene3D" id="2.40.30.10">
    <property type="entry name" value="Translation factors"/>
    <property type="match status" value="2"/>
</dbReference>
<dbReference type="NCBIfam" id="NF009373">
    <property type="entry name" value="PRK12736.1"/>
    <property type="match status" value="1"/>
</dbReference>
<dbReference type="PROSITE" id="PS51722">
    <property type="entry name" value="G_TR_2"/>
    <property type="match status" value="1"/>
</dbReference>
<dbReference type="Pfam" id="PF00009">
    <property type="entry name" value="GTP_EFTU"/>
    <property type="match status" value="1"/>
</dbReference>
<dbReference type="SUPFAM" id="SSF50447">
    <property type="entry name" value="Translation proteins"/>
    <property type="match status" value="1"/>
</dbReference>
<dbReference type="GO" id="GO:0005739">
    <property type="term" value="C:mitochondrion"/>
    <property type="evidence" value="ECO:0007669"/>
    <property type="project" value="TreeGrafter"/>
</dbReference>
<evidence type="ECO:0000256" key="4">
    <source>
        <dbReference type="ARBA" id="ARBA00022917"/>
    </source>
</evidence>
<accession>A0A0K1HP08</accession>
<dbReference type="NCBIfam" id="TIGR00231">
    <property type="entry name" value="small_GTP"/>
    <property type="match status" value="1"/>
</dbReference>
<feature type="domain" description="Tr-type G" evidence="7">
    <location>
        <begin position="14"/>
        <end position="211"/>
    </location>
</feature>
<dbReference type="InterPro" id="IPR041709">
    <property type="entry name" value="EF-Tu_GTP-bd"/>
</dbReference>
<dbReference type="InterPro" id="IPR004161">
    <property type="entry name" value="EFTu-like_2"/>
</dbReference>
<evidence type="ECO:0000313" key="8">
    <source>
        <dbReference type="EMBL" id="AKT93936.1"/>
    </source>
</evidence>
<geneLocation type="mitochondrion" evidence="8"/>
<dbReference type="FunFam" id="3.40.50.300:FF:000003">
    <property type="entry name" value="Elongation factor Tu"/>
    <property type="match status" value="1"/>
</dbReference>
<dbReference type="GO" id="GO:0003746">
    <property type="term" value="F:translation elongation factor activity"/>
    <property type="evidence" value="ECO:0007669"/>
    <property type="project" value="UniProtKB-UniRule"/>
</dbReference>
<evidence type="ECO:0000256" key="1">
    <source>
        <dbReference type="ARBA" id="ARBA00007249"/>
    </source>
</evidence>
<dbReference type="InterPro" id="IPR004541">
    <property type="entry name" value="Transl_elong_EFTu/EF1A_bac/org"/>
</dbReference>
<dbReference type="Gene3D" id="3.40.50.300">
    <property type="entry name" value="P-loop containing nucleotide triphosphate hydrolases"/>
    <property type="match status" value="1"/>
</dbReference>
<dbReference type="CDD" id="cd03697">
    <property type="entry name" value="EFTU_II"/>
    <property type="match status" value="1"/>
</dbReference>
<keyword evidence="2 6" id="KW-0547">Nucleotide-binding</keyword>
<dbReference type="GO" id="GO:0070125">
    <property type="term" value="P:mitochondrial translational elongation"/>
    <property type="evidence" value="ECO:0007669"/>
    <property type="project" value="TreeGrafter"/>
</dbReference>
<dbReference type="GO" id="GO:0003924">
    <property type="term" value="F:GTPase activity"/>
    <property type="evidence" value="ECO:0007669"/>
    <property type="project" value="UniProtKB-UniRule"/>
</dbReference>
<name>A0A0K1HP08_VERVE</name>
<dbReference type="EMBL" id="KT185627">
    <property type="protein sequence ID" value="AKT93936.1"/>
    <property type="molecule type" value="Genomic_DNA"/>
</dbReference>
<dbReference type="CDD" id="cd03707">
    <property type="entry name" value="EFTU_III"/>
    <property type="match status" value="1"/>
</dbReference>
<evidence type="ECO:0000256" key="5">
    <source>
        <dbReference type="ARBA" id="ARBA00023134"/>
    </source>
</evidence>
<keyword evidence="8" id="KW-0496">Mitochondrion</keyword>
<dbReference type="InterPro" id="IPR050055">
    <property type="entry name" value="EF-Tu_GTPase"/>
</dbReference>
<evidence type="ECO:0000256" key="6">
    <source>
        <dbReference type="RuleBase" id="RU000325"/>
    </source>
</evidence>
<dbReference type="InterPro" id="IPR009001">
    <property type="entry name" value="Transl_elong_EF1A/Init_IF2_C"/>
</dbReference>
<dbReference type="Pfam" id="PF03143">
    <property type="entry name" value="GTP_EFTU_D3"/>
    <property type="match status" value="1"/>
</dbReference>
<dbReference type="AlphaFoldDB" id="A0A0K1HP08"/>
<dbReference type="SUPFAM" id="SSF50465">
    <property type="entry name" value="EF-Tu/eEF-1alpha/eIF2-gamma C-terminal domain"/>
    <property type="match status" value="1"/>
</dbReference>
<reference evidence="8" key="1">
    <citation type="journal article" date="2015" name="J. Eukaryot. Microbiol.">
        <title>Uncovering Cryptic Diversity in Two Amoebozoan Species Using Complete Mitochondrial Genome Sequences.</title>
        <authorList>
            <person name="Fucikova K."/>
            <person name="Lahr D.J."/>
        </authorList>
    </citation>
    <scope>NUCLEOTIDE SEQUENCE</scope>
    <source>
        <strain evidence="8">BCP-EM3VF21-2</strain>
    </source>
</reference>
<dbReference type="Pfam" id="PF03144">
    <property type="entry name" value="GTP_EFTU_D2"/>
    <property type="match status" value="1"/>
</dbReference>
<evidence type="ECO:0000256" key="3">
    <source>
        <dbReference type="ARBA" id="ARBA00022768"/>
    </source>
</evidence>
<dbReference type="NCBIfam" id="NF000766">
    <property type="entry name" value="PRK00049.1"/>
    <property type="match status" value="1"/>
</dbReference>
<protein>
    <recommendedName>
        <fullName evidence="6">Elongation factor Tu</fullName>
    </recommendedName>
</protein>
<dbReference type="InterPro" id="IPR033720">
    <property type="entry name" value="EFTU_2"/>
</dbReference>
<keyword evidence="3 6" id="KW-0251">Elongation factor</keyword>
<dbReference type="NCBIfam" id="NF009372">
    <property type="entry name" value="PRK12735.1"/>
    <property type="match status" value="1"/>
</dbReference>
<dbReference type="PROSITE" id="PS00301">
    <property type="entry name" value="G_TR_1"/>
    <property type="match status" value="1"/>
</dbReference>
<dbReference type="GO" id="GO:0005525">
    <property type="term" value="F:GTP binding"/>
    <property type="evidence" value="ECO:0007669"/>
    <property type="project" value="UniProtKB-UniRule"/>
</dbReference>
<dbReference type="InterPro" id="IPR004160">
    <property type="entry name" value="Transl_elong_EFTu/EF1A_C"/>
</dbReference>
<keyword evidence="4" id="KW-0648">Protein biosynthesis</keyword>
<dbReference type="InterPro" id="IPR031157">
    <property type="entry name" value="G_TR_CS"/>
</dbReference>
<sequence>MSKLRQKEKFVRVKPHCNIGTIGHVDHGKTTLTAAITKILAKNIKGNKFMDYSDIDRHKEERERGITIVATHVEYETDKRHYSHIDCPGHQHYIKNMITGATQMEGAILVVSVTDGPQVQTREHVILAKEIGIPAMVVFVNKMDALKDKDMVELVELETRELLNTYSYPYDLPIIFGAARVALEEESPSEYGTESILKLMSTVDSYIPQPVRPVNDPFLMPIEDVFSITGRGTVVTGKVERGTIKVGEEIELVGPTVLKSTCTGLEMYHKFLDLAQAGENVGALIRGVASDAVKRGYVLAKPGSLIPVTTFEAKAYILTKKEGGRSKPFISNYKPQFFFRTANVTGAVKLSEEKSIVMPGDTVNFKVELIEKAPISEGLRFTLREGSLTIGAGVITKILN</sequence>